<sequence length="434" mass="47661">MAGQAQASDLMEIYRQAVRHDAQYAAAQAQRHVGNERLIQGRAGLLPQVTFDTQTSWSETEYDVTGGTLEQRRQNRSYGIQLVQPLFRWQRWLQYEQGSQQQALAETRLASAEQALMLRVVESYFEVLNASDVLDAVEQLQAANAEQLASARKHFELGNASITDVHEAQASFDRTMAQLIKARSDLALARHALARIIGRQPERIKGLREHVELAPPRPEDASAWVIAAESGSLEVQTQALLLEIAAKEVQSRKAEFLPTVDMVLSQNMQQSPNASTERSESAAIGLRLSMPLYSGGRLSSSAREAVALRIQAEHELEDTRRAATLATRQAWSGVMDGIAQIKALEAAKVSAQSAVNSNQLGYKLGVRVGTDVLDAQSQFSETLQQLSRARYDTLLAQMQLKAAVGSLGIDDLTELNALLADVDEQKTSMGPEAK</sequence>
<evidence type="ECO:0000256" key="1">
    <source>
        <dbReference type="ARBA" id="ARBA00004442"/>
    </source>
</evidence>
<evidence type="ECO:0000256" key="2">
    <source>
        <dbReference type="ARBA" id="ARBA00007613"/>
    </source>
</evidence>
<dbReference type="Gene3D" id="1.20.1600.10">
    <property type="entry name" value="Outer membrane efflux proteins (OEP)"/>
    <property type="match status" value="1"/>
</dbReference>
<keyword evidence="3" id="KW-0813">Transport</keyword>
<proteinExistence type="inferred from homology"/>
<dbReference type="InterPro" id="IPR010130">
    <property type="entry name" value="T1SS_OMP_TolC"/>
</dbReference>
<dbReference type="InterPro" id="IPR003423">
    <property type="entry name" value="OMP_efflux"/>
</dbReference>
<evidence type="ECO:0000313" key="9">
    <source>
        <dbReference type="Proteomes" id="UP001595630"/>
    </source>
</evidence>
<evidence type="ECO:0000313" key="8">
    <source>
        <dbReference type="EMBL" id="MFC3607488.1"/>
    </source>
</evidence>
<comment type="similarity">
    <text evidence="2">Belongs to the outer membrane factor (OMF) (TC 1.B.17) family.</text>
</comment>
<comment type="caution">
    <text evidence="8">The sequence shown here is derived from an EMBL/GenBank/DDBJ whole genome shotgun (WGS) entry which is preliminary data.</text>
</comment>
<dbReference type="SUPFAM" id="SSF56954">
    <property type="entry name" value="Outer membrane efflux proteins (OEP)"/>
    <property type="match status" value="1"/>
</dbReference>
<keyword evidence="5" id="KW-0812">Transmembrane</keyword>
<dbReference type="Pfam" id="PF02321">
    <property type="entry name" value="OEP"/>
    <property type="match status" value="2"/>
</dbReference>
<reference evidence="9" key="1">
    <citation type="journal article" date="2019" name="Int. J. Syst. Evol. Microbiol.">
        <title>The Global Catalogue of Microorganisms (GCM) 10K type strain sequencing project: providing services to taxonomists for standard genome sequencing and annotation.</title>
        <authorList>
            <consortium name="The Broad Institute Genomics Platform"/>
            <consortium name="The Broad Institute Genome Sequencing Center for Infectious Disease"/>
            <person name="Wu L."/>
            <person name="Ma J."/>
        </authorList>
    </citation>
    <scope>NUCLEOTIDE SEQUENCE [LARGE SCALE GENOMIC DNA]</scope>
    <source>
        <strain evidence="9">KCTC 42447</strain>
    </source>
</reference>
<keyword evidence="9" id="KW-1185">Reference proteome</keyword>
<organism evidence="8 9">
    <name type="scientific">Stutzerimonas tarimensis</name>
    <dbReference type="NCBI Taxonomy" id="1507735"/>
    <lineage>
        <taxon>Bacteria</taxon>
        <taxon>Pseudomonadati</taxon>
        <taxon>Pseudomonadota</taxon>
        <taxon>Gammaproteobacteria</taxon>
        <taxon>Pseudomonadales</taxon>
        <taxon>Pseudomonadaceae</taxon>
        <taxon>Stutzerimonas</taxon>
    </lineage>
</organism>
<name>A0ABV7T4Q3_9GAMM</name>
<dbReference type="Proteomes" id="UP001595630">
    <property type="component" value="Unassembled WGS sequence"/>
</dbReference>
<evidence type="ECO:0000256" key="5">
    <source>
        <dbReference type="ARBA" id="ARBA00022692"/>
    </source>
</evidence>
<keyword evidence="4" id="KW-1134">Transmembrane beta strand</keyword>
<keyword evidence="6" id="KW-0472">Membrane</keyword>
<evidence type="ECO:0000256" key="3">
    <source>
        <dbReference type="ARBA" id="ARBA00022448"/>
    </source>
</evidence>
<comment type="subcellular location">
    <subcellularLocation>
        <location evidence="1">Cell outer membrane</location>
    </subcellularLocation>
</comment>
<dbReference type="InterPro" id="IPR051906">
    <property type="entry name" value="TolC-like"/>
</dbReference>
<dbReference type="NCBIfam" id="TIGR01844">
    <property type="entry name" value="type_I_sec_TolC"/>
    <property type="match status" value="1"/>
</dbReference>
<gene>
    <name evidence="8" type="ORF">ACFOMF_06840</name>
</gene>
<accession>A0ABV7T4Q3</accession>
<evidence type="ECO:0000256" key="6">
    <source>
        <dbReference type="ARBA" id="ARBA00023136"/>
    </source>
</evidence>
<protein>
    <submittedName>
        <fullName evidence="8">TolC family outer membrane protein</fullName>
    </submittedName>
</protein>
<dbReference type="RefSeq" id="WP_386362707.1">
    <property type="nucleotide sequence ID" value="NZ_JBHRXZ010000016.1"/>
</dbReference>
<dbReference type="PANTHER" id="PTHR30026:SF20">
    <property type="entry name" value="OUTER MEMBRANE PROTEIN TOLC"/>
    <property type="match status" value="1"/>
</dbReference>
<dbReference type="PANTHER" id="PTHR30026">
    <property type="entry name" value="OUTER MEMBRANE PROTEIN TOLC"/>
    <property type="match status" value="1"/>
</dbReference>
<evidence type="ECO:0000256" key="7">
    <source>
        <dbReference type="ARBA" id="ARBA00023237"/>
    </source>
</evidence>
<keyword evidence="7" id="KW-0998">Cell outer membrane</keyword>
<evidence type="ECO:0000256" key="4">
    <source>
        <dbReference type="ARBA" id="ARBA00022452"/>
    </source>
</evidence>
<dbReference type="EMBL" id="JBHRXZ010000016">
    <property type="protein sequence ID" value="MFC3607488.1"/>
    <property type="molecule type" value="Genomic_DNA"/>
</dbReference>